<gene>
    <name evidence="1" type="ORF">SDC9_126845</name>
</gene>
<accession>A0A645CSB2</accession>
<reference evidence="1" key="1">
    <citation type="submission" date="2019-08" db="EMBL/GenBank/DDBJ databases">
        <authorList>
            <person name="Kucharzyk K."/>
            <person name="Murdoch R.W."/>
            <person name="Higgins S."/>
            <person name="Loffler F."/>
        </authorList>
    </citation>
    <scope>NUCLEOTIDE SEQUENCE</scope>
</reference>
<comment type="caution">
    <text evidence="1">The sequence shown here is derived from an EMBL/GenBank/DDBJ whole genome shotgun (WGS) entry which is preliminary data.</text>
</comment>
<sequence length="71" mass="8075">MAYVVEWKTTLVKINGSVSDVQCVKANSMDDVKEIAKNIRENESFIDVSQGIIENHVDYIHAYPLDNSFEI</sequence>
<organism evidence="1">
    <name type="scientific">bioreactor metagenome</name>
    <dbReference type="NCBI Taxonomy" id="1076179"/>
    <lineage>
        <taxon>unclassified sequences</taxon>
        <taxon>metagenomes</taxon>
        <taxon>ecological metagenomes</taxon>
    </lineage>
</organism>
<dbReference type="AlphaFoldDB" id="A0A645CSB2"/>
<protein>
    <submittedName>
        <fullName evidence="1">Uncharacterized protein</fullName>
    </submittedName>
</protein>
<proteinExistence type="predicted"/>
<name>A0A645CSB2_9ZZZZ</name>
<evidence type="ECO:0000313" key="1">
    <source>
        <dbReference type="EMBL" id="MPM79803.1"/>
    </source>
</evidence>
<dbReference type="EMBL" id="VSSQ01029610">
    <property type="protein sequence ID" value="MPM79803.1"/>
    <property type="molecule type" value="Genomic_DNA"/>
</dbReference>